<sequence>MTMPYERRRALDFAGELMRELAFKPDRHQELWGGSVPLKLRQVAKHILRHYPEPWQIEAAIKNDERIGWWISDEPER</sequence>
<organism evidence="1 2">
    <name type="scientific">Variovorax ginsengisoli</name>
    <dbReference type="NCBI Taxonomy" id="363844"/>
    <lineage>
        <taxon>Bacteria</taxon>
        <taxon>Pseudomonadati</taxon>
        <taxon>Pseudomonadota</taxon>
        <taxon>Betaproteobacteria</taxon>
        <taxon>Burkholderiales</taxon>
        <taxon>Comamonadaceae</taxon>
        <taxon>Variovorax</taxon>
    </lineage>
</organism>
<gene>
    <name evidence="1" type="ORF">Q2T77_19190</name>
</gene>
<dbReference type="InterPro" id="IPR049723">
    <property type="entry name" value="BPSL0761-like"/>
</dbReference>
<evidence type="ECO:0000313" key="2">
    <source>
        <dbReference type="Proteomes" id="UP001169027"/>
    </source>
</evidence>
<dbReference type="Proteomes" id="UP001169027">
    <property type="component" value="Unassembled WGS sequence"/>
</dbReference>
<keyword evidence="2" id="KW-1185">Reference proteome</keyword>
<dbReference type="NCBIfam" id="NF041728">
    <property type="entry name" value="BPSL0761_fam"/>
    <property type="match status" value="1"/>
</dbReference>
<dbReference type="RefSeq" id="WP_301812074.1">
    <property type="nucleotide sequence ID" value="NZ_JAUJZH010000014.1"/>
</dbReference>
<proteinExistence type="predicted"/>
<name>A0ABT8S667_9BURK</name>
<dbReference type="EMBL" id="JAUKVY010000014">
    <property type="protein sequence ID" value="MDO1534419.1"/>
    <property type="molecule type" value="Genomic_DNA"/>
</dbReference>
<accession>A0ABT8S667</accession>
<protein>
    <submittedName>
        <fullName evidence="1">BPSL0761 family protein</fullName>
    </submittedName>
</protein>
<reference evidence="1" key="1">
    <citation type="submission" date="2023-06" db="EMBL/GenBank/DDBJ databases">
        <authorList>
            <person name="Jiang Y."/>
            <person name="Liu Q."/>
        </authorList>
    </citation>
    <scope>NUCLEOTIDE SEQUENCE</scope>
    <source>
        <strain evidence="1">CGMCC 1.12090</strain>
    </source>
</reference>
<comment type="caution">
    <text evidence="1">The sequence shown here is derived from an EMBL/GenBank/DDBJ whole genome shotgun (WGS) entry which is preliminary data.</text>
</comment>
<evidence type="ECO:0000313" key="1">
    <source>
        <dbReference type="EMBL" id="MDO1534419.1"/>
    </source>
</evidence>